<feature type="region of interest" description="Disordered" evidence="2">
    <location>
        <begin position="276"/>
        <end position="305"/>
    </location>
</feature>
<dbReference type="STRING" id="1016849.A0A0D1WVT8"/>
<evidence type="ECO:0000256" key="1">
    <source>
        <dbReference type="SAM" id="Coils"/>
    </source>
</evidence>
<proteinExistence type="predicted"/>
<dbReference type="PANTHER" id="PTHR42023">
    <property type="entry name" value="BHLH DOMAIN-CONTAINING PROTEIN"/>
    <property type="match status" value="1"/>
</dbReference>
<gene>
    <name evidence="3" type="ORF">PV11_06854</name>
</gene>
<organism evidence="3 4">
    <name type="scientific">Exophiala sideris</name>
    <dbReference type="NCBI Taxonomy" id="1016849"/>
    <lineage>
        <taxon>Eukaryota</taxon>
        <taxon>Fungi</taxon>
        <taxon>Dikarya</taxon>
        <taxon>Ascomycota</taxon>
        <taxon>Pezizomycotina</taxon>
        <taxon>Eurotiomycetes</taxon>
        <taxon>Chaetothyriomycetidae</taxon>
        <taxon>Chaetothyriales</taxon>
        <taxon>Herpotrichiellaceae</taxon>
        <taxon>Exophiala</taxon>
    </lineage>
</organism>
<keyword evidence="1" id="KW-0175">Coiled coil</keyword>
<dbReference type="EMBL" id="KN846953">
    <property type="protein sequence ID" value="KIV79286.1"/>
    <property type="molecule type" value="Genomic_DNA"/>
</dbReference>
<dbReference type="HOGENOM" id="CLU_027720_0_0_1"/>
<feature type="compositionally biased region" description="Polar residues" evidence="2">
    <location>
        <begin position="418"/>
        <end position="464"/>
    </location>
</feature>
<accession>A0A0D1WVT8</accession>
<feature type="compositionally biased region" description="Basic and acidic residues" evidence="2">
    <location>
        <begin position="151"/>
        <end position="174"/>
    </location>
</feature>
<evidence type="ECO:0000313" key="4">
    <source>
        <dbReference type="Proteomes" id="UP000053599"/>
    </source>
</evidence>
<dbReference type="PANTHER" id="PTHR42023:SF1">
    <property type="entry name" value="BHLH DOMAIN-CONTAINING PROTEIN"/>
    <property type="match status" value="1"/>
</dbReference>
<feature type="compositionally biased region" description="Polar residues" evidence="2">
    <location>
        <begin position="119"/>
        <end position="139"/>
    </location>
</feature>
<feature type="compositionally biased region" description="Basic and acidic residues" evidence="2">
    <location>
        <begin position="81"/>
        <end position="92"/>
    </location>
</feature>
<sequence>MWRRNNNDPQLGYYVYPDADERYLETIPEVESLYSRASRRSSVGTALPELPFRAVPPLHDQNPIYSYDLETSNPYSQSTPEMKEAQETHREISNVSPISTQDSLQHNSYGSDGSLVSPVDSSFPHNAPSSHSQTTTMSQIPRKIPLAAPKPNHEDVPKRWALQKGEDGETRWDEYSGEPNLAGKPPSARPGMLPTLEQQYPQLKERTRQILANLKEREAVKKANWGKVPPPIEPDPLDHPVQRPPWKGASGRHAIVEPVKNNPAARTMPVMLVQRQREAEERARSLTSEESIPPEKTPRSPIDAVSYAASTLPTVREISSDDDIKPVAPLKVRNTPRVLSPVPTENPRALDSPFRSPGPATRLFELAASPVPSNVQGYGADSPTLGSVHSFQGPERSSSEESITMKAAPKPLQREPDSSSSWNTYASTTVAPQSPFSRPEMTSSPIPRSELTGSPVSMTEQSAVPSPIALRKRVATNNTSQRSYDDDNSISTFANGPGRSSSLLRKAIAGNEKPRAVSLMSGLSVGKSLPPTPVELEAADKAGSLEARLEDLARRKRNLHKIIAELRDSLKRNAIIYDARKRKEVDKMITNINMEMQNVTNEEHEVSLRLYRVVKRRDKDDFYEQPTGLWIKRVTT</sequence>
<name>A0A0D1WVT8_9EURO</name>
<dbReference type="Proteomes" id="UP000053599">
    <property type="component" value="Unassembled WGS sequence"/>
</dbReference>
<feature type="compositionally biased region" description="Polar residues" evidence="2">
    <location>
        <begin position="93"/>
        <end position="111"/>
    </location>
</feature>
<feature type="region of interest" description="Disordered" evidence="2">
    <location>
        <begin position="64"/>
        <end position="191"/>
    </location>
</feature>
<reference evidence="3 4" key="1">
    <citation type="submission" date="2015-01" db="EMBL/GenBank/DDBJ databases">
        <title>The Genome Sequence of Exophiala sideris CBS121828.</title>
        <authorList>
            <consortium name="The Broad Institute Genomics Platform"/>
            <person name="Cuomo C."/>
            <person name="de Hoog S."/>
            <person name="Gorbushina A."/>
            <person name="Stielow B."/>
            <person name="Teixiera M."/>
            <person name="Abouelleil A."/>
            <person name="Chapman S.B."/>
            <person name="Priest M."/>
            <person name="Young S.K."/>
            <person name="Wortman J."/>
            <person name="Nusbaum C."/>
            <person name="Birren B."/>
        </authorList>
    </citation>
    <scope>NUCLEOTIDE SEQUENCE [LARGE SCALE GENOMIC DNA]</scope>
    <source>
        <strain evidence="3 4">CBS 121828</strain>
    </source>
</reference>
<evidence type="ECO:0000313" key="3">
    <source>
        <dbReference type="EMBL" id="KIV79286.1"/>
    </source>
</evidence>
<dbReference type="OrthoDB" id="4507572at2759"/>
<feature type="compositionally biased region" description="Polar residues" evidence="2">
    <location>
        <begin position="69"/>
        <end position="80"/>
    </location>
</feature>
<evidence type="ECO:0000256" key="2">
    <source>
        <dbReference type="SAM" id="MobiDB-lite"/>
    </source>
</evidence>
<feature type="coiled-coil region" evidence="1">
    <location>
        <begin position="542"/>
        <end position="569"/>
    </location>
</feature>
<feature type="region of interest" description="Disordered" evidence="2">
    <location>
        <begin position="336"/>
        <end position="357"/>
    </location>
</feature>
<feature type="region of interest" description="Disordered" evidence="2">
    <location>
        <begin position="374"/>
        <end position="464"/>
    </location>
</feature>
<dbReference type="AlphaFoldDB" id="A0A0D1WVT8"/>
<protein>
    <submittedName>
        <fullName evidence="3">Uncharacterized protein</fullName>
    </submittedName>
</protein>